<feature type="binding site" evidence="2">
    <location>
        <position position="130"/>
    </location>
    <ligand>
        <name>Mn(2+)</name>
        <dbReference type="ChEBI" id="CHEBI:29035"/>
        <label>2</label>
    </ligand>
</feature>
<dbReference type="STRING" id="45670.SN16_01185"/>
<keyword evidence="7" id="KW-1185">Reference proteome</keyword>
<dbReference type="PANTHER" id="PTHR11014:SF63">
    <property type="entry name" value="METALLOPEPTIDASE, PUTATIVE (AFU_ORTHOLOGUE AFUA_6G09600)-RELATED"/>
    <property type="match status" value="1"/>
</dbReference>
<gene>
    <name evidence="5" type="ORF">F7P68_0001205</name>
    <name evidence="4" type="ORF">SN16_01185</name>
</gene>
<proteinExistence type="inferred from homology"/>
<keyword evidence="2" id="KW-0464">Manganese</keyword>
<reference evidence="5 7" key="4">
    <citation type="submission" date="2022-12" db="EMBL/GenBank/DDBJ databases">
        <title>Genome analysis and biological profiling of marine Salinicoccus roseus MOSEL-ME25.</title>
        <authorList>
            <person name="Mirza F.T."/>
            <person name="Xie Y."/>
            <person name="Shinwari Z.K."/>
        </authorList>
    </citation>
    <scope>NUCLEOTIDE SEQUENCE [LARGE SCALE GENOMIC DNA]</scope>
    <source>
        <strain evidence="5 7">MOSEL-ME25</strain>
    </source>
</reference>
<dbReference type="SUPFAM" id="SSF55031">
    <property type="entry name" value="Bacterial exopeptidase dimerisation domain"/>
    <property type="match status" value="1"/>
</dbReference>
<feature type="binding site" evidence="2">
    <location>
        <position position="353"/>
    </location>
    <ligand>
        <name>Mn(2+)</name>
        <dbReference type="ChEBI" id="CHEBI:29035"/>
        <label>2</label>
    </ligand>
</feature>
<name>A0A0C2HJU9_9STAP</name>
<dbReference type="GeneID" id="77844155"/>
<comment type="cofactor">
    <cofactor evidence="2">
        <name>Mn(2+)</name>
        <dbReference type="ChEBI" id="CHEBI:29035"/>
    </cofactor>
    <text evidence="2">The Mn(2+) ion enhances activity.</text>
</comment>
<dbReference type="RefSeq" id="WP_040104776.1">
    <property type="nucleotide sequence ID" value="NZ_JABEVU030000001.1"/>
</dbReference>
<feature type="domain" description="Peptidase M20 dimerisation" evidence="3">
    <location>
        <begin position="177"/>
        <end position="272"/>
    </location>
</feature>
<dbReference type="EMBL" id="JABEVU030000001">
    <property type="protein sequence ID" value="MDB0579154.1"/>
    <property type="molecule type" value="Genomic_DNA"/>
</dbReference>
<dbReference type="Proteomes" id="UP000527860">
    <property type="component" value="Unassembled WGS sequence"/>
</dbReference>
<keyword evidence="2" id="KW-0479">Metal-binding</keyword>
<dbReference type="InterPro" id="IPR036264">
    <property type="entry name" value="Bact_exopeptidase_dim_dom"/>
</dbReference>
<evidence type="ECO:0000313" key="7">
    <source>
        <dbReference type="Proteomes" id="UP000527860"/>
    </source>
</evidence>
<comment type="caution">
    <text evidence="4">The sequence shown here is derived from an EMBL/GenBank/DDBJ whole genome shotgun (WGS) entry which is preliminary data.</text>
</comment>
<accession>A0A0C2HJU9</accession>
<feature type="binding site" evidence="2">
    <location>
        <position position="94"/>
    </location>
    <ligand>
        <name>Mn(2+)</name>
        <dbReference type="ChEBI" id="CHEBI:29035"/>
        <label>2</label>
    </ligand>
</feature>
<evidence type="ECO:0000313" key="4">
    <source>
        <dbReference type="EMBL" id="KIH72004.1"/>
    </source>
</evidence>
<sequence length="378" mass="42724">MTDLEFVTEQRRMLHQHPETSMQEYRTTEYIIEFLQQMEIPFERPLETGAVAHLSGNSDRTIAFRADIDALPIQEENDVPYRSTEDHAMHACGHDGHTAALMLFAKRCKALHDAGELKHNVIFIFQPSEETAAGANQLIDAWQPEEEIEAVFGVHMMPNEDEGKVVLRDGEITASATEFRFYVDGRSAHVAAKHEGVSAIETLLHLTTQLTQLQHFHLNGLNRNIIHIGNLNAGEAINTVASRGYLEGTIRTYEMTDLEAIKERMETLARTATELFSSKVEVTFNEGYPPVMNADALRPSVEAALTAIYINIIDSEKPYLFGEDFSFYNRIAPSYFIFFGSRNEEKGFTSSLHTSTFDFDEAVLVKVADYYEALMEEL</sequence>
<dbReference type="Pfam" id="PF07687">
    <property type="entry name" value="M20_dimer"/>
    <property type="match status" value="1"/>
</dbReference>
<reference evidence="5" key="3">
    <citation type="submission" date="2020-04" db="EMBL/GenBank/DDBJ databases">
        <authorList>
            <person name="Tanveer F."/>
            <person name="Xie Y."/>
            <person name="Shinwari Z.K."/>
        </authorList>
    </citation>
    <scope>NUCLEOTIDE SEQUENCE</scope>
    <source>
        <strain evidence="5">MOSEL-ME25</strain>
    </source>
</reference>
<dbReference type="Gene3D" id="3.40.630.10">
    <property type="entry name" value="Zn peptidases"/>
    <property type="match status" value="1"/>
</dbReference>
<dbReference type="Pfam" id="PF01546">
    <property type="entry name" value="Peptidase_M20"/>
    <property type="match status" value="1"/>
</dbReference>
<dbReference type="SUPFAM" id="SSF53187">
    <property type="entry name" value="Zn-dependent exopeptidases"/>
    <property type="match status" value="1"/>
</dbReference>
<dbReference type="GO" id="GO:0016787">
    <property type="term" value="F:hydrolase activity"/>
    <property type="evidence" value="ECO:0007669"/>
    <property type="project" value="UniProtKB-KW"/>
</dbReference>
<organism evidence="4 6">
    <name type="scientific">Salinicoccus roseus</name>
    <dbReference type="NCBI Taxonomy" id="45670"/>
    <lineage>
        <taxon>Bacteria</taxon>
        <taxon>Bacillati</taxon>
        <taxon>Bacillota</taxon>
        <taxon>Bacilli</taxon>
        <taxon>Bacillales</taxon>
        <taxon>Staphylococcaceae</taxon>
        <taxon>Salinicoccus</taxon>
    </lineage>
</organism>
<feature type="binding site" evidence="2">
    <location>
        <position position="92"/>
    </location>
    <ligand>
        <name>Mn(2+)</name>
        <dbReference type="ChEBI" id="CHEBI:29035"/>
        <label>2</label>
    </ligand>
</feature>
<evidence type="ECO:0000313" key="5">
    <source>
        <dbReference type="EMBL" id="MDB0579154.1"/>
    </source>
</evidence>
<evidence type="ECO:0000256" key="2">
    <source>
        <dbReference type="PIRSR" id="PIRSR005962-1"/>
    </source>
</evidence>
<dbReference type="PIRSF" id="PIRSF005962">
    <property type="entry name" value="Pept_M20D_amidohydro"/>
    <property type="match status" value="1"/>
</dbReference>
<evidence type="ECO:0000256" key="1">
    <source>
        <dbReference type="ARBA" id="ARBA00006153"/>
    </source>
</evidence>
<evidence type="ECO:0000259" key="3">
    <source>
        <dbReference type="Pfam" id="PF07687"/>
    </source>
</evidence>
<dbReference type="Proteomes" id="UP000031546">
    <property type="component" value="Unassembled WGS sequence"/>
</dbReference>
<keyword evidence="4" id="KW-0378">Hydrolase</keyword>
<dbReference type="InterPro" id="IPR017439">
    <property type="entry name" value="Amidohydrolase"/>
</dbReference>
<dbReference type="PANTHER" id="PTHR11014">
    <property type="entry name" value="PEPTIDASE M20 FAMILY MEMBER"/>
    <property type="match status" value="1"/>
</dbReference>
<dbReference type="AlphaFoldDB" id="A0A0C2HJU9"/>
<dbReference type="GO" id="GO:0046872">
    <property type="term" value="F:metal ion binding"/>
    <property type="evidence" value="ECO:0007669"/>
    <property type="project" value="UniProtKB-KW"/>
</dbReference>
<reference evidence="7" key="2">
    <citation type="submission" date="2020-04" db="EMBL/GenBank/DDBJ databases">
        <title>Genome analysis and biological profiling of marine Cellulosimicrobium funkei MOSEL-ME6.</title>
        <authorList>
            <person name="Tanveer F."/>
            <person name="Xie Y."/>
            <person name="Shinwari Z.K."/>
        </authorList>
    </citation>
    <scope>NUCLEOTIDE SEQUENCE [LARGE SCALE GENOMIC DNA]</scope>
    <source>
        <strain evidence="7">MOSEL-ME25</strain>
    </source>
</reference>
<dbReference type="NCBIfam" id="TIGR01891">
    <property type="entry name" value="amidohydrolases"/>
    <property type="match status" value="1"/>
</dbReference>
<dbReference type="EMBL" id="JXII01000001">
    <property type="protein sequence ID" value="KIH72004.1"/>
    <property type="molecule type" value="Genomic_DNA"/>
</dbReference>
<evidence type="ECO:0000313" key="6">
    <source>
        <dbReference type="Proteomes" id="UP000031546"/>
    </source>
</evidence>
<protein>
    <submittedName>
        <fullName evidence="4">Hydrolase</fullName>
    </submittedName>
    <submittedName>
        <fullName evidence="5">M20 family metallopeptidase</fullName>
    </submittedName>
</protein>
<dbReference type="InterPro" id="IPR011650">
    <property type="entry name" value="Peptidase_M20_dimer"/>
</dbReference>
<reference evidence="4 6" key="1">
    <citation type="submission" date="2015-01" db="EMBL/GenBank/DDBJ databases">
        <title>Genome sequences of high lactate-tolerant strain Salinicoccus roseus W12 with industrial interest.</title>
        <authorList>
            <person name="Wang H."/>
            <person name="Yu B."/>
        </authorList>
    </citation>
    <scope>NUCLEOTIDE SEQUENCE [LARGE SCALE GENOMIC DNA]</scope>
    <source>
        <strain evidence="4 6">W12</strain>
    </source>
</reference>
<dbReference type="OrthoDB" id="2985724at2"/>
<dbReference type="InterPro" id="IPR002933">
    <property type="entry name" value="Peptidase_M20"/>
</dbReference>
<feature type="binding site" evidence="2">
    <location>
        <position position="155"/>
    </location>
    <ligand>
        <name>Mn(2+)</name>
        <dbReference type="ChEBI" id="CHEBI:29035"/>
        <label>2</label>
    </ligand>
</feature>
<dbReference type="Gene3D" id="3.30.70.360">
    <property type="match status" value="1"/>
</dbReference>
<comment type="similarity">
    <text evidence="1">Belongs to the peptidase M20 family.</text>
</comment>